<dbReference type="AlphaFoldDB" id="Q4TCY9"/>
<sequence length="256" mass="27756">AKFYFSIIDDVIESIRELFLDEGLEDRLVDDLRHLWESKMMQSKAMEDLRKGSANPSNFVLQLPANYRQADQEVAGQLYKVNVPVVVTQTAAGQQPAAKHTHRISAWKEAAGAPPCPSQHQTGEPSSVRAPSVTQAPDPGQSHTSLASSQESSLPGLPPVPPAEAPQRRQERSPGQPVASGESEPSSQPATNHLPCSQVVDLQSGAEEPCAQTEPFKSSNIDDILKRVIEEERAKAERARAAAKADSQADDVLRVI</sequence>
<feature type="non-terminal residue" evidence="2">
    <location>
        <position position="1"/>
    </location>
</feature>
<dbReference type="SUPFAM" id="SSF47396">
    <property type="entry name" value="Transcription factor IIA (TFIIA), alpha-helical domain"/>
    <property type="match status" value="1"/>
</dbReference>
<proteinExistence type="predicted"/>
<reference evidence="2" key="2">
    <citation type="submission" date="2004-02" db="EMBL/GenBank/DDBJ databases">
        <authorList>
            <consortium name="Genoscope"/>
            <consortium name="Whitehead Institute Centre for Genome Research"/>
        </authorList>
    </citation>
    <scope>NUCLEOTIDE SEQUENCE</scope>
</reference>
<dbReference type="OrthoDB" id="6275927at2759"/>
<organism evidence="2">
    <name type="scientific">Tetraodon nigroviridis</name>
    <name type="common">Spotted green pufferfish</name>
    <name type="synonym">Chelonodon nigroviridis</name>
    <dbReference type="NCBI Taxonomy" id="99883"/>
    <lineage>
        <taxon>Eukaryota</taxon>
        <taxon>Metazoa</taxon>
        <taxon>Chordata</taxon>
        <taxon>Craniata</taxon>
        <taxon>Vertebrata</taxon>
        <taxon>Euteleostomi</taxon>
        <taxon>Actinopterygii</taxon>
        <taxon>Neopterygii</taxon>
        <taxon>Teleostei</taxon>
        <taxon>Neoteleostei</taxon>
        <taxon>Acanthomorphata</taxon>
        <taxon>Eupercaria</taxon>
        <taxon>Tetraodontiformes</taxon>
        <taxon>Tetradontoidea</taxon>
        <taxon>Tetraodontidae</taxon>
        <taxon>Tetraodon</taxon>
    </lineage>
</organism>
<dbReference type="PANTHER" id="PTHR12694">
    <property type="entry name" value="TRANSCRIPTION INITIATION FACTOR IIA SUBUNIT 1"/>
    <property type="match status" value="1"/>
</dbReference>
<accession>Q4TCY9</accession>
<dbReference type="KEGG" id="tng:GSTEN00003076G001"/>
<dbReference type="SMART" id="SM01371">
    <property type="entry name" value="TFIIA"/>
    <property type="match status" value="1"/>
</dbReference>
<feature type="compositionally biased region" description="Polar residues" evidence="1">
    <location>
        <begin position="183"/>
        <end position="195"/>
    </location>
</feature>
<gene>
    <name evidence="2" type="ORF">GSTENG00003076001</name>
</gene>
<dbReference type="GO" id="GO:0006367">
    <property type="term" value="P:transcription initiation at RNA polymerase II promoter"/>
    <property type="evidence" value="ECO:0007669"/>
    <property type="project" value="InterPro"/>
</dbReference>
<dbReference type="GO" id="GO:0005672">
    <property type="term" value="C:transcription factor TFIIA complex"/>
    <property type="evidence" value="ECO:0007669"/>
    <property type="project" value="InterPro"/>
</dbReference>
<dbReference type="EMBL" id="CAAE01006631">
    <property type="protein sequence ID" value="CAF89243.1"/>
    <property type="molecule type" value="Genomic_DNA"/>
</dbReference>
<evidence type="ECO:0000313" key="2">
    <source>
        <dbReference type="EMBL" id="CAF89243.1"/>
    </source>
</evidence>
<dbReference type="CDD" id="cd07976">
    <property type="entry name" value="TFIIA_alpha_beta_like"/>
    <property type="match status" value="1"/>
</dbReference>
<name>Q4TCY9_TETNG</name>
<comment type="caution">
    <text evidence="2">The sequence shown here is derived from an EMBL/GenBank/DDBJ whole genome shotgun (WGS) entry which is preliminary data.</text>
</comment>
<feature type="compositionally biased region" description="Polar residues" evidence="1">
    <location>
        <begin position="141"/>
        <end position="150"/>
    </location>
</feature>
<dbReference type="InterPro" id="IPR004855">
    <property type="entry name" value="TFIIA_asu/bsu"/>
</dbReference>
<dbReference type="PANTHER" id="PTHR12694:SF9">
    <property type="entry name" value="TFIIA-ALPHA AND BETA-LIKE FACTOR"/>
    <property type="match status" value="1"/>
</dbReference>
<reference evidence="2" key="1">
    <citation type="journal article" date="2004" name="Nature">
        <title>Genome duplication in the teleost fish Tetraodon nigroviridis reveals the early vertebrate proto-karyotype.</title>
        <authorList>
            <person name="Jaillon O."/>
            <person name="Aury J.-M."/>
            <person name="Brunet F."/>
            <person name="Petit J.-L."/>
            <person name="Stange-Thomann N."/>
            <person name="Mauceli E."/>
            <person name="Bouneau L."/>
            <person name="Fischer C."/>
            <person name="Ozouf-Costaz C."/>
            <person name="Bernot A."/>
            <person name="Nicaud S."/>
            <person name="Jaffe D."/>
            <person name="Fisher S."/>
            <person name="Lutfalla G."/>
            <person name="Dossat C."/>
            <person name="Segurens B."/>
            <person name="Dasilva C."/>
            <person name="Salanoubat M."/>
            <person name="Levy M."/>
            <person name="Boudet N."/>
            <person name="Castellano S."/>
            <person name="Anthouard V."/>
            <person name="Jubin C."/>
            <person name="Castelli V."/>
            <person name="Katinka M."/>
            <person name="Vacherie B."/>
            <person name="Biemont C."/>
            <person name="Skalli Z."/>
            <person name="Cattolico L."/>
            <person name="Poulain J."/>
            <person name="De Berardinis V."/>
            <person name="Cruaud C."/>
            <person name="Duprat S."/>
            <person name="Brottier P."/>
            <person name="Coutanceau J.-P."/>
            <person name="Gouzy J."/>
            <person name="Parra G."/>
            <person name="Lardier G."/>
            <person name="Chapple C."/>
            <person name="McKernan K.J."/>
            <person name="McEwan P."/>
            <person name="Bosak S."/>
            <person name="Kellis M."/>
            <person name="Volff J.-N."/>
            <person name="Guigo R."/>
            <person name="Zody M.C."/>
            <person name="Mesirov J."/>
            <person name="Lindblad-Toh K."/>
            <person name="Birren B."/>
            <person name="Nusbaum C."/>
            <person name="Kahn D."/>
            <person name="Robinson-Rechavi M."/>
            <person name="Laudet V."/>
            <person name="Schachter V."/>
            <person name="Quetier F."/>
            <person name="Saurin W."/>
            <person name="Scarpelli C."/>
            <person name="Wincker P."/>
            <person name="Lander E.S."/>
            <person name="Weissenbach J."/>
            <person name="Roest Crollius H."/>
        </authorList>
    </citation>
    <scope>NUCLEOTIDE SEQUENCE [LARGE SCALE GENOMIC DNA]</scope>
</reference>
<protein>
    <submittedName>
        <fullName evidence="2">(spotted green pufferfish) hypothetical protein</fullName>
    </submittedName>
</protein>
<dbReference type="Pfam" id="PF03153">
    <property type="entry name" value="TFIIA"/>
    <property type="match status" value="1"/>
</dbReference>
<dbReference type="Gene3D" id="1.10.287.100">
    <property type="match status" value="1"/>
</dbReference>
<feature type="region of interest" description="Disordered" evidence="1">
    <location>
        <begin position="109"/>
        <end position="220"/>
    </location>
</feature>
<evidence type="ECO:0000256" key="1">
    <source>
        <dbReference type="SAM" id="MobiDB-lite"/>
    </source>
</evidence>